<evidence type="ECO:0000256" key="6">
    <source>
        <dbReference type="ARBA" id="ARBA00022989"/>
    </source>
</evidence>
<evidence type="ECO:0000256" key="5">
    <source>
        <dbReference type="ARBA" id="ARBA00022692"/>
    </source>
</evidence>
<dbReference type="OrthoDB" id="5244796at2"/>
<accession>A0A411YDW7</accession>
<comment type="subcellular location">
    <subcellularLocation>
        <location evidence="1">Cell inner membrane</location>
        <topology evidence="1">Multi-pass membrane protein</topology>
    </subcellularLocation>
</comment>
<keyword evidence="4" id="KW-0997">Cell inner membrane</keyword>
<dbReference type="Pfam" id="PF04290">
    <property type="entry name" value="DctQ"/>
    <property type="match status" value="1"/>
</dbReference>
<evidence type="ECO:0000256" key="4">
    <source>
        <dbReference type="ARBA" id="ARBA00022519"/>
    </source>
</evidence>
<keyword evidence="13" id="KW-1185">Reference proteome</keyword>
<feature type="transmembrane region" description="Helical" evidence="10">
    <location>
        <begin position="74"/>
        <end position="93"/>
    </location>
</feature>
<evidence type="ECO:0000256" key="10">
    <source>
        <dbReference type="SAM" id="Phobius"/>
    </source>
</evidence>
<dbReference type="GO" id="GO:0005886">
    <property type="term" value="C:plasma membrane"/>
    <property type="evidence" value="ECO:0007669"/>
    <property type="project" value="UniProtKB-SubCell"/>
</dbReference>
<dbReference type="EMBL" id="CP036402">
    <property type="protein sequence ID" value="QBI19398.1"/>
    <property type="molecule type" value="Genomic_DNA"/>
</dbReference>
<sequence length="193" mass="20382">MGDDATAQGRPPPEDGPEVGPAMERLQDVHGGRLARGLRHVDRALHALAGVTMVGLLLWTVVDILGRSLFSMPLRGTVELTELAVVILVYLGLARVENQDSHIAVDLLFGRLGTRGQLLLRGLAGLLGAGIMGLLTWRLFVFAGDLDAGGYATASWGLPLYPVALVGVVGSTAFVLALLLNAYVALAALVKRR</sequence>
<evidence type="ECO:0000256" key="2">
    <source>
        <dbReference type="ARBA" id="ARBA00022448"/>
    </source>
</evidence>
<keyword evidence="3" id="KW-1003">Cell membrane</keyword>
<dbReference type="RefSeq" id="WP_131154395.1">
    <property type="nucleotide sequence ID" value="NZ_CP036402.1"/>
</dbReference>
<feature type="transmembrane region" description="Helical" evidence="10">
    <location>
        <begin position="44"/>
        <end position="62"/>
    </location>
</feature>
<keyword evidence="6 10" id="KW-1133">Transmembrane helix</keyword>
<dbReference type="Proteomes" id="UP000291469">
    <property type="component" value="Chromosome"/>
</dbReference>
<gene>
    <name evidence="12" type="ORF">ER308_07435</name>
</gene>
<dbReference type="KEGG" id="erz:ER308_07435"/>
<keyword evidence="7 10" id="KW-0472">Membrane</keyword>
<keyword evidence="5 10" id="KW-0812">Transmembrane</keyword>
<comment type="similarity">
    <text evidence="8">Belongs to the TRAP transporter small permease family.</text>
</comment>
<evidence type="ECO:0000256" key="9">
    <source>
        <dbReference type="SAM" id="MobiDB-lite"/>
    </source>
</evidence>
<protein>
    <submittedName>
        <fullName evidence="12">TRAP transporter small permease</fullName>
    </submittedName>
</protein>
<dbReference type="AlphaFoldDB" id="A0A411YDW7"/>
<feature type="domain" description="Tripartite ATP-independent periplasmic transporters DctQ component" evidence="11">
    <location>
        <begin position="57"/>
        <end position="185"/>
    </location>
</feature>
<evidence type="ECO:0000256" key="7">
    <source>
        <dbReference type="ARBA" id="ARBA00023136"/>
    </source>
</evidence>
<keyword evidence="2" id="KW-0813">Transport</keyword>
<reference evidence="12 13" key="1">
    <citation type="submission" date="2019-01" db="EMBL/GenBank/DDBJ databases">
        <title>Egibacter rhizosphaerae EGI 80759T.</title>
        <authorList>
            <person name="Chen D.-D."/>
            <person name="Tian Y."/>
            <person name="Jiao J.-Y."/>
            <person name="Zhang X.-T."/>
            <person name="Zhang Y.-G."/>
            <person name="Zhang Y."/>
            <person name="Xiao M."/>
            <person name="Shu W.-S."/>
            <person name="Li W.-J."/>
        </authorList>
    </citation>
    <scope>NUCLEOTIDE SEQUENCE [LARGE SCALE GENOMIC DNA]</scope>
    <source>
        <strain evidence="12 13">EGI 80759</strain>
    </source>
</reference>
<dbReference type="InterPro" id="IPR055348">
    <property type="entry name" value="DctQ"/>
</dbReference>
<name>A0A411YDW7_9ACTN</name>
<dbReference type="InterPro" id="IPR007387">
    <property type="entry name" value="TRAP_DctQ"/>
</dbReference>
<evidence type="ECO:0000259" key="11">
    <source>
        <dbReference type="Pfam" id="PF04290"/>
    </source>
</evidence>
<feature type="transmembrane region" description="Helical" evidence="10">
    <location>
        <begin position="118"/>
        <end position="140"/>
    </location>
</feature>
<dbReference type="GO" id="GO:0022857">
    <property type="term" value="F:transmembrane transporter activity"/>
    <property type="evidence" value="ECO:0007669"/>
    <property type="project" value="TreeGrafter"/>
</dbReference>
<evidence type="ECO:0000256" key="3">
    <source>
        <dbReference type="ARBA" id="ARBA00022475"/>
    </source>
</evidence>
<evidence type="ECO:0000256" key="1">
    <source>
        <dbReference type="ARBA" id="ARBA00004429"/>
    </source>
</evidence>
<evidence type="ECO:0000313" key="13">
    <source>
        <dbReference type="Proteomes" id="UP000291469"/>
    </source>
</evidence>
<evidence type="ECO:0000313" key="12">
    <source>
        <dbReference type="EMBL" id="QBI19398.1"/>
    </source>
</evidence>
<dbReference type="PANTHER" id="PTHR35011:SF10">
    <property type="entry name" value="TRAP TRANSPORTER SMALL PERMEASE PROTEIN"/>
    <property type="match status" value="1"/>
</dbReference>
<dbReference type="GO" id="GO:0015740">
    <property type="term" value="P:C4-dicarboxylate transport"/>
    <property type="evidence" value="ECO:0007669"/>
    <property type="project" value="TreeGrafter"/>
</dbReference>
<feature type="transmembrane region" description="Helical" evidence="10">
    <location>
        <begin position="160"/>
        <end position="190"/>
    </location>
</feature>
<organism evidence="12 13">
    <name type="scientific">Egibacter rhizosphaerae</name>
    <dbReference type="NCBI Taxonomy" id="1670831"/>
    <lineage>
        <taxon>Bacteria</taxon>
        <taxon>Bacillati</taxon>
        <taxon>Actinomycetota</taxon>
        <taxon>Nitriliruptoria</taxon>
        <taxon>Egibacterales</taxon>
        <taxon>Egibacteraceae</taxon>
        <taxon>Egibacter</taxon>
    </lineage>
</organism>
<evidence type="ECO:0000256" key="8">
    <source>
        <dbReference type="ARBA" id="ARBA00038436"/>
    </source>
</evidence>
<dbReference type="PANTHER" id="PTHR35011">
    <property type="entry name" value="2,3-DIKETO-L-GULONATE TRAP TRANSPORTER SMALL PERMEASE PROTEIN YIAM"/>
    <property type="match status" value="1"/>
</dbReference>
<proteinExistence type="inferred from homology"/>
<feature type="region of interest" description="Disordered" evidence="9">
    <location>
        <begin position="1"/>
        <end position="20"/>
    </location>
</feature>